<evidence type="ECO:0000313" key="1">
    <source>
        <dbReference type="EMBL" id="KAL3064253.1"/>
    </source>
</evidence>
<sequence>MVRVRLSVELHPQHGVRFRRASAVKGEWLQPGEAIAHHATGVVHTSKRTVAASGSVQLIPCQTKKKN</sequence>
<keyword evidence="2" id="KW-1185">Reference proteome</keyword>
<proteinExistence type="predicted"/>
<comment type="caution">
    <text evidence="1">The sequence shown here is derived from an EMBL/GenBank/DDBJ whole genome shotgun (WGS) entry which is preliminary data.</text>
</comment>
<name>A0ABD2HES2_PAGBO</name>
<dbReference type="EMBL" id="JBIYXZ010002070">
    <property type="protein sequence ID" value="KAL3064253.1"/>
    <property type="molecule type" value="Genomic_DNA"/>
</dbReference>
<protein>
    <submittedName>
        <fullName evidence="1">Uncharacterized protein</fullName>
    </submittedName>
</protein>
<dbReference type="AlphaFoldDB" id="A0ABD2HES2"/>
<gene>
    <name evidence="1" type="ORF">OYC64_000522</name>
</gene>
<reference evidence="1 2" key="1">
    <citation type="journal article" date="2022" name="G3 (Bethesda)">
        <title>Evaluating Illumina-, Nanopore-, and PacBio-based genome assembly strategies with the bald notothen, Trematomus borchgrevinki.</title>
        <authorList>
            <person name="Rayamajhi N."/>
            <person name="Cheng C.C."/>
            <person name="Catchen J.M."/>
        </authorList>
    </citation>
    <scope>NUCLEOTIDE SEQUENCE [LARGE SCALE GENOMIC DNA]</scope>
    <source>
        <strain evidence="1">AGRC-2024</strain>
    </source>
</reference>
<reference evidence="1 2" key="2">
    <citation type="journal article" date="2024" name="G3 (Bethesda)">
        <title>The genome of the cryopelagic Antarctic bald notothen, Trematomus borchgrevinki.</title>
        <authorList>
            <person name="Rayamajhi N."/>
            <person name="Rivera-Colon A.G."/>
            <person name="Minhas B.F."/>
            <person name="Cheng C.C."/>
            <person name="Catchen J.M."/>
        </authorList>
    </citation>
    <scope>NUCLEOTIDE SEQUENCE [LARGE SCALE GENOMIC DNA]</scope>
    <source>
        <strain evidence="1">AGRC-2024</strain>
    </source>
</reference>
<organism evidence="1 2">
    <name type="scientific">Pagothenia borchgrevinki</name>
    <name type="common">Bald rockcod</name>
    <name type="synonym">Trematomus borchgrevinki</name>
    <dbReference type="NCBI Taxonomy" id="8213"/>
    <lineage>
        <taxon>Eukaryota</taxon>
        <taxon>Metazoa</taxon>
        <taxon>Chordata</taxon>
        <taxon>Craniata</taxon>
        <taxon>Vertebrata</taxon>
        <taxon>Euteleostomi</taxon>
        <taxon>Actinopterygii</taxon>
        <taxon>Neopterygii</taxon>
        <taxon>Teleostei</taxon>
        <taxon>Neoteleostei</taxon>
        <taxon>Acanthomorphata</taxon>
        <taxon>Eupercaria</taxon>
        <taxon>Perciformes</taxon>
        <taxon>Notothenioidei</taxon>
        <taxon>Nototheniidae</taxon>
        <taxon>Pagothenia</taxon>
    </lineage>
</organism>
<dbReference type="Proteomes" id="UP001619887">
    <property type="component" value="Unassembled WGS sequence"/>
</dbReference>
<accession>A0ABD2HES2</accession>
<evidence type="ECO:0000313" key="2">
    <source>
        <dbReference type="Proteomes" id="UP001619887"/>
    </source>
</evidence>